<accession>A0A1Y5IIT6</accession>
<accession>Q01AV4</accession>
<dbReference type="Proteomes" id="UP000195557">
    <property type="component" value="Unassembled WGS sequence"/>
</dbReference>
<dbReference type="EMBL" id="CAID01000004">
    <property type="protein sequence ID" value="CAL51694.1"/>
    <property type="molecule type" value="Genomic_DNA"/>
</dbReference>
<evidence type="ECO:0000259" key="1">
    <source>
        <dbReference type="PROSITE" id="PS50846"/>
    </source>
</evidence>
<dbReference type="InParanoid" id="Q01AV4"/>
<keyword evidence="4" id="KW-1185">Reference proteome</keyword>
<dbReference type="SUPFAM" id="SSF55008">
    <property type="entry name" value="HMA, heavy metal-associated domain"/>
    <property type="match status" value="1"/>
</dbReference>
<proteinExistence type="predicted"/>
<dbReference type="Gene3D" id="3.30.70.100">
    <property type="match status" value="1"/>
</dbReference>
<dbReference type="InterPro" id="IPR036163">
    <property type="entry name" value="HMA_dom_sf"/>
</dbReference>
<dbReference type="RefSeq" id="XP_003078814.1">
    <property type="nucleotide sequence ID" value="XM_003078766.1"/>
</dbReference>
<dbReference type="OMA" id="FACEGCA"/>
<protein>
    <submittedName>
        <fullName evidence="2">Heavy metal-associated domain, HMA</fullName>
    </submittedName>
    <submittedName>
        <fullName evidence="3">Putative copper chaperone</fullName>
    </submittedName>
</protein>
<dbReference type="Proteomes" id="UP000009170">
    <property type="component" value="Unassembled WGS sequence"/>
</dbReference>
<sequence>MSTTVTLRCDFACDGCANAVKRILSKDDAVTSVRTSVEDKLVVVVGAGLDAEDVRARVSKCGRETTVVSVVRSSA</sequence>
<evidence type="ECO:0000313" key="2">
    <source>
        <dbReference type="EMBL" id="CAL51694.1"/>
    </source>
</evidence>
<dbReference type="KEGG" id="ota:OT_ostta04g02800"/>
<evidence type="ECO:0000313" key="4">
    <source>
        <dbReference type="Proteomes" id="UP000009170"/>
    </source>
</evidence>
<dbReference type="InterPro" id="IPR006121">
    <property type="entry name" value="HMA_dom"/>
</dbReference>
<dbReference type="CDD" id="cd00371">
    <property type="entry name" value="HMA"/>
    <property type="match status" value="1"/>
</dbReference>
<accession>A0A454Y1M3</accession>
<organism evidence="2 4">
    <name type="scientific">Ostreococcus tauri</name>
    <name type="common">Marine green alga</name>
    <dbReference type="NCBI Taxonomy" id="70448"/>
    <lineage>
        <taxon>Eukaryota</taxon>
        <taxon>Viridiplantae</taxon>
        <taxon>Chlorophyta</taxon>
        <taxon>Mamiellophyceae</taxon>
        <taxon>Mamiellales</taxon>
        <taxon>Bathycoccaceae</taxon>
        <taxon>Ostreococcus</taxon>
    </lineage>
</organism>
<reference evidence="2 4" key="1">
    <citation type="journal article" date="2006" name="Proc. Natl. Acad. Sci. U.S.A.">
        <title>Genome analysis of the smallest free-living eukaryote Ostreococcus tauri unveils many unique features.</title>
        <authorList>
            <person name="Derelle E."/>
            <person name="Ferraz C."/>
            <person name="Rombauts S."/>
            <person name="Rouze P."/>
            <person name="Worden A.Z."/>
            <person name="Robbens S."/>
            <person name="Partensky F."/>
            <person name="Degroeve S."/>
            <person name="Echeynie S."/>
            <person name="Cooke R."/>
            <person name="Saeys Y."/>
            <person name="Wuyts J."/>
            <person name="Jabbari K."/>
            <person name="Bowler C."/>
            <person name="Panaud O."/>
            <person name="Piegu B."/>
            <person name="Ball S.G."/>
            <person name="Ral J.-P."/>
            <person name="Bouget F.-Y."/>
            <person name="Piganeau G."/>
            <person name="De Baets B."/>
            <person name="Picard A."/>
            <person name="Delseny M."/>
            <person name="Demaille J."/>
            <person name="Van de Peer Y."/>
            <person name="Moreau H."/>
        </authorList>
    </citation>
    <scope>NUCLEOTIDE SEQUENCE [LARGE SCALE GENOMIC DNA]</scope>
    <source>
        <strain evidence="2 4">OTTH0595</strain>
    </source>
</reference>
<dbReference type="GeneID" id="9833919"/>
<gene>
    <name evidence="3" type="ORF">BE221DRAFT_188754</name>
    <name evidence="2" type="ORF">OT_ostta04g02800</name>
</gene>
<reference evidence="3" key="3">
    <citation type="submission" date="2017-04" db="EMBL/GenBank/DDBJ databases">
        <title>Population genomics of picophytoplankton unveils novel chromosome hypervariability.</title>
        <authorList>
            <consortium name="DOE Joint Genome Institute"/>
            <person name="Blanc-Mathieu R."/>
            <person name="Krasovec M."/>
            <person name="Hebrard M."/>
            <person name="Yau S."/>
            <person name="Desgranges E."/>
            <person name="Martin J."/>
            <person name="Schackwitz W."/>
            <person name="Kuo A."/>
            <person name="Salin G."/>
            <person name="Donnadieu C."/>
            <person name="Desdevises Y."/>
            <person name="Sanchez-Ferandin S."/>
            <person name="Moreau H."/>
            <person name="Rivals E."/>
            <person name="Grigoriev I.V."/>
            <person name="Grimsley N."/>
            <person name="Eyre-Walker A."/>
            <person name="Piganeau G."/>
        </authorList>
    </citation>
    <scope>NUCLEOTIDE SEQUENCE [LARGE SCALE GENOMIC DNA]</scope>
    <source>
        <strain evidence="3">RCC 1115</strain>
    </source>
</reference>
<reference evidence="2" key="2">
    <citation type="journal article" date="2014" name="BMC Genomics">
        <title>An improved genome of the model marine alga Ostreococcus tauri unfolds by assessing Illumina de novo assemblies.</title>
        <authorList>
            <person name="Blanc-Mathieu R."/>
            <person name="Verhelst B."/>
            <person name="Derelle E."/>
            <person name="Rombauts S."/>
            <person name="Bouget F.Y."/>
            <person name="Carre I."/>
            <person name="Chateau A."/>
            <person name="Eyre-Walker A."/>
            <person name="Grimsley N."/>
            <person name="Moreau H."/>
            <person name="Piegu B."/>
            <person name="Rivals E."/>
            <person name="Schackwitz W."/>
            <person name="Van de Peer Y."/>
            <person name="Piganeau G."/>
        </authorList>
    </citation>
    <scope>NUCLEOTIDE SEQUENCE</scope>
    <source>
        <strain evidence="2">RCC4221</strain>
    </source>
</reference>
<dbReference type="AlphaFoldDB" id="Q01AV4"/>
<dbReference type="OrthoDB" id="689350at2759"/>
<feature type="domain" description="HMA" evidence="1">
    <location>
        <begin position="2"/>
        <end position="66"/>
    </location>
</feature>
<evidence type="ECO:0000313" key="3">
    <source>
        <dbReference type="EMBL" id="OUS49466.1"/>
    </source>
</evidence>
<name>Q01AV4_OSTTA</name>
<dbReference type="PROSITE" id="PS50846">
    <property type="entry name" value="HMA_2"/>
    <property type="match status" value="1"/>
</dbReference>
<dbReference type="Pfam" id="PF00403">
    <property type="entry name" value="HMA"/>
    <property type="match status" value="1"/>
</dbReference>
<dbReference type="EMBL" id="KZ155771">
    <property type="protein sequence ID" value="OUS49466.1"/>
    <property type="molecule type" value="Genomic_DNA"/>
</dbReference>
<dbReference type="FunCoup" id="Q01AV4">
    <property type="interactions" value="1259"/>
</dbReference>
<dbReference type="GO" id="GO:0046872">
    <property type="term" value="F:metal ion binding"/>
    <property type="evidence" value="ECO:0007669"/>
    <property type="project" value="InterPro"/>
</dbReference>